<sequence>MTRSKNAPAVGIDLGSSFSRVGVYQHGTVEVIGTDQGSRATPNYASHHAVPNAVPNAANTVFQAKRLLGRRFSDPSVQSDATLWPFRLDQFNWRPRFKADYKGEERLFAPEEISAMMLTKVKAAAEGYLGKDVKDVVITVPASFTDAQRRATLDAAAIAGLNVQRLIHEPTAAVLAYALGKGLSGKKNVLVFSLGGGAFGASVISIYDGSVFEVRATAGDSHLGGEDFDARLLNYFAQDFKRKHQKDLTTNPKAVQRLLVACERVKKTLTNSRDTVIDLDSLHEGVSYYARVSRVRFHDLCGDLFRKTIRLVEKAVKEANMDKGSIDEILLVGGSTRIPRVQKLLSDFFNGKELNKSLNPDESVAYGAALQAAILNEDSNSIVKDVLVMDINSFHVGVDSTGGVLAKIIERGNFLPTKNSKTFTTYLNNQPSLELQVFEGDRAMTKDNNILGKLHLTGIPHAPQGVPRIEISFLVDINGILHVFAQDNCTGKPENLSVTNNTGGLSQEEINQIVSDAEQYKEDDMRQRQRASFRRHLEVNVQELRETLENAGENLSNVEKRTVLYACNDALSWLDNNLLAPLEDFDLRQQKLKQANSILKIKPSLMEQIWSQESLK</sequence>
<dbReference type="OrthoDB" id="2401965at2759"/>
<dbReference type="Gene3D" id="3.30.30.30">
    <property type="match status" value="1"/>
</dbReference>
<dbReference type="SUPFAM" id="SSF100920">
    <property type="entry name" value="Heat shock protein 70kD (HSP70), peptide-binding domain"/>
    <property type="match status" value="1"/>
</dbReference>
<dbReference type="PRINTS" id="PR00301">
    <property type="entry name" value="HEATSHOCK70"/>
</dbReference>
<comment type="caution">
    <text evidence="6">The sequence shown here is derived from an EMBL/GenBank/DDBJ whole genome shotgun (WGS) entry which is preliminary data.</text>
</comment>
<reference evidence="6 7" key="1">
    <citation type="submission" date="2019-01" db="EMBL/GenBank/DDBJ databases">
        <title>A draft genome assembly of the solar-powered sea slug Elysia chlorotica.</title>
        <authorList>
            <person name="Cai H."/>
            <person name="Li Q."/>
            <person name="Fang X."/>
            <person name="Li J."/>
            <person name="Curtis N.E."/>
            <person name="Altenburger A."/>
            <person name="Shibata T."/>
            <person name="Feng M."/>
            <person name="Maeda T."/>
            <person name="Schwartz J.A."/>
            <person name="Shigenobu S."/>
            <person name="Lundholm N."/>
            <person name="Nishiyama T."/>
            <person name="Yang H."/>
            <person name="Hasebe M."/>
            <person name="Li S."/>
            <person name="Pierce S.K."/>
            <person name="Wang J."/>
        </authorList>
    </citation>
    <scope>NUCLEOTIDE SEQUENCE [LARGE SCALE GENOMIC DNA]</scope>
    <source>
        <strain evidence="6">EC2010</strain>
        <tissue evidence="6">Whole organism of an adult</tissue>
    </source>
</reference>
<dbReference type="Gene3D" id="1.20.1270.10">
    <property type="match status" value="1"/>
</dbReference>
<keyword evidence="5" id="KW-0175">Coiled coil</keyword>
<evidence type="ECO:0000256" key="2">
    <source>
        <dbReference type="ARBA" id="ARBA00022741"/>
    </source>
</evidence>
<proteinExistence type="inferred from homology"/>
<dbReference type="Gene3D" id="3.30.420.40">
    <property type="match status" value="2"/>
</dbReference>
<dbReference type="EMBL" id="RQTK01000071">
    <property type="protein sequence ID" value="RUS88926.1"/>
    <property type="molecule type" value="Genomic_DNA"/>
</dbReference>
<evidence type="ECO:0000313" key="7">
    <source>
        <dbReference type="Proteomes" id="UP000271974"/>
    </source>
</evidence>
<dbReference type="PANTHER" id="PTHR19375">
    <property type="entry name" value="HEAT SHOCK PROTEIN 70KDA"/>
    <property type="match status" value="1"/>
</dbReference>
<dbReference type="Gene3D" id="3.90.640.10">
    <property type="entry name" value="Actin, Chain A, domain 4"/>
    <property type="match status" value="1"/>
</dbReference>
<dbReference type="InterPro" id="IPR029048">
    <property type="entry name" value="HSP70_C_sf"/>
</dbReference>
<dbReference type="SUPFAM" id="SSF100934">
    <property type="entry name" value="Heat shock protein 70kD (HSP70), C-terminal subdomain"/>
    <property type="match status" value="1"/>
</dbReference>
<evidence type="ECO:0000256" key="1">
    <source>
        <dbReference type="ARBA" id="ARBA00007381"/>
    </source>
</evidence>
<feature type="coiled-coil region" evidence="5">
    <location>
        <begin position="534"/>
        <end position="561"/>
    </location>
</feature>
<name>A0A3S0ZY57_ELYCH</name>
<organism evidence="6 7">
    <name type="scientific">Elysia chlorotica</name>
    <name type="common">Eastern emerald elysia</name>
    <name type="synonym">Sea slug</name>
    <dbReference type="NCBI Taxonomy" id="188477"/>
    <lineage>
        <taxon>Eukaryota</taxon>
        <taxon>Metazoa</taxon>
        <taxon>Spiralia</taxon>
        <taxon>Lophotrochozoa</taxon>
        <taxon>Mollusca</taxon>
        <taxon>Gastropoda</taxon>
        <taxon>Heterobranchia</taxon>
        <taxon>Euthyneura</taxon>
        <taxon>Panpulmonata</taxon>
        <taxon>Sacoglossa</taxon>
        <taxon>Placobranchoidea</taxon>
        <taxon>Plakobranchidae</taxon>
        <taxon>Elysia</taxon>
    </lineage>
</organism>
<evidence type="ECO:0000256" key="4">
    <source>
        <dbReference type="RuleBase" id="RU003322"/>
    </source>
</evidence>
<dbReference type="FunFam" id="3.30.30.30:FF:000001">
    <property type="entry name" value="heat shock 70 kDa protein-like"/>
    <property type="match status" value="1"/>
</dbReference>
<keyword evidence="2 4" id="KW-0547">Nucleotide-binding</keyword>
<comment type="similarity">
    <text evidence="1 4">Belongs to the heat shock protein 70 family.</text>
</comment>
<protein>
    <submittedName>
        <fullName evidence="6">Uncharacterized protein</fullName>
    </submittedName>
</protein>
<dbReference type="FunFam" id="3.90.640.10:FF:000002">
    <property type="entry name" value="Heat shock 70 kDa"/>
    <property type="match status" value="1"/>
</dbReference>
<keyword evidence="7" id="KW-1185">Reference proteome</keyword>
<dbReference type="GO" id="GO:0005524">
    <property type="term" value="F:ATP binding"/>
    <property type="evidence" value="ECO:0007669"/>
    <property type="project" value="UniProtKB-KW"/>
</dbReference>
<dbReference type="Proteomes" id="UP000271974">
    <property type="component" value="Unassembled WGS sequence"/>
</dbReference>
<dbReference type="AlphaFoldDB" id="A0A3S0ZY57"/>
<dbReference type="SUPFAM" id="SSF53067">
    <property type="entry name" value="Actin-like ATPase domain"/>
    <property type="match status" value="2"/>
</dbReference>
<accession>A0A3S0ZY57</accession>
<gene>
    <name evidence="6" type="ORF">EGW08_003365</name>
</gene>
<dbReference type="InterPro" id="IPR018181">
    <property type="entry name" value="Heat_shock_70_CS"/>
</dbReference>
<dbReference type="GO" id="GO:0140662">
    <property type="term" value="F:ATP-dependent protein folding chaperone"/>
    <property type="evidence" value="ECO:0007669"/>
    <property type="project" value="InterPro"/>
</dbReference>
<dbReference type="Pfam" id="PF00012">
    <property type="entry name" value="HSP70"/>
    <property type="match status" value="1"/>
</dbReference>
<keyword evidence="3 4" id="KW-0067">ATP-binding</keyword>
<dbReference type="InterPro" id="IPR029047">
    <property type="entry name" value="HSP70_peptide-bd_sf"/>
</dbReference>
<dbReference type="Gene3D" id="2.60.34.10">
    <property type="entry name" value="Substrate Binding Domain Of DNAk, Chain A, domain 1"/>
    <property type="match status" value="1"/>
</dbReference>
<dbReference type="FunFam" id="2.60.34.10:FF:000012">
    <property type="entry name" value="Heat shock 70 kDa protein"/>
    <property type="match status" value="1"/>
</dbReference>
<evidence type="ECO:0000313" key="6">
    <source>
        <dbReference type="EMBL" id="RUS88926.1"/>
    </source>
</evidence>
<evidence type="ECO:0000256" key="5">
    <source>
        <dbReference type="SAM" id="Coils"/>
    </source>
</evidence>
<dbReference type="STRING" id="188477.A0A3S0ZY57"/>
<dbReference type="InterPro" id="IPR043129">
    <property type="entry name" value="ATPase_NBD"/>
</dbReference>
<evidence type="ECO:0000256" key="3">
    <source>
        <dbReference type="ARBA" id="ARBA00022840"/>
    </source>
</evidence>
<dbReference type="PROSITE" id="PS01036">
    <property type="entry name" value="HSP70_3"/>
    <property type="match status" value="1"/>
</dbReference>
<dbReference type="InterPro" id="IPR013126">
    <property type="entry name" value="Hsp_70_fam"/>
</dbReference>